<keyword evidence="4" id="KW-0328">Glycosyltransferase</keyword>
<sequence length="365" mass="40189">MTANTGDRIAVAQIIGNSALGGVAACVLNYYEHMDRSRYRFDFFTYAPSSFDERVRKIDPQSRILTIPSLDKKFYKAVPALRKLLAAGGYSIAHSHMTTLSAFALYAAKSAGVPVRVCHAHSTFDRQSDHYFIKAALRAFADTFATHRMACGRAAAENLFRNRADRAVILPNAIDLSRFSAGGEQAKRELGLSGRILLFVGRFAHQKNLSFLLDAFAKARETGGDMTLVLVGDGPLRENLRAHAEKLHLYDSVRWVPPCDPAPYYRAADAFCLPSLYEGFPVVGVEAQASGLPCLLSEKVTREADISGENVFLPLDADVWAAELVKPRAKTENAAQVLREKHFDIRAEADRLASFYDAATGNTPR</sequence>
<feature type="domain" description="Glycosyltransferase subfamily 4-like N-terminal" evidence="3">
    <location>
        <begin position="21"/>
        <end position="178"/>
    </location>
</feature>
<evidence type="ECO:0000259" key="3">
    <source>
        <dbReference type="Pfam" id="PF13439"/>
    </source>
</evidence>
<reference evidence="4" key="1">
    <citation type="journal article" date="2021" name="PeerJ">
        <title>Extensive microbial diversity within the chicken gut microbiome revealed by metagenomics and culture.</title>
        <authorList>
            <person name="Gilroy R."/>
            <person name="Ravi A."/>
            <person name="Getino M."/>
            <person name="Pursley I."/>
            <person name="Horton D.L."/>
            <person name="Alikhan N.F."/>
            <person name="Baker D."/>
            <person name="Gharbi K."/>
            <person name="Hall N."/>
            <person name="Watson M."/>
            <person name="Adriaenssens E.M."/>
            <person name="Foster-Nyarko E."/>
            <person name="Jarju S."/>
            <person name="Secka A."/>
            <person name="Antonio M."/>
            <person name="Oren A."/>
            <person name="Chaudhuri R.R."/>
            <person name="La Ragione R."/>
            <person name="Hildebrand F."/>
            <person name="Pallen M.J."/>
        </authorList>
    </citation>
    <scope>NUCLEOTIDE SEQUENCE</scope>
    <source>
        <strain evidence="4">1345</strain>
    </source>
</reference>
<keyword evidence="1" id="KW-0472">Membrane</keyword>
<reference evidence="4" key="2">
    <citation type="submission" date="2021-04" db="EMBL/GenBank/DDBJ databases">
        <authorList>
            <person name="Gilroy R."/>
        </authorList>
    </citation>
    <scope>NUCLEOTIDE SEQUENCE</scope>
    <source>
        <strain evidence="4">1345</strain>
    </source>
</reference>
<keyword evidence="1" id="KW-0812">Transmembrane</keyword>
<protein>
    <submittedName>
        <fullName evidence="4">Glycosyltransferase</fullName>
        <ecNumber evidence="4">2.4.-.-</ecNumber>
    </submittedName>
</protein>
<dbReference type="AlphaFoldDB" id="A0A9D1ZUN1"/>
<dbReference type="Gene3D" id="3.40.50.2000">
    <property type="entry name" value="Glycogen Phosphorylase B"/>
    <property type="match status" value="2"/>
</dbReference>
<feature type="domain" description="Glycosyl transferase family 1" evidence="2">
    <location>
        <begin position="193"/>
        <end position="308"/>
    </location>
</feature>
<dbReference type="Pfam" id="PF13439">
    <property type="entry name" value="Glyco_transf_4"/>
    <property type="match status" value="1"/>
</dbReference>
<dbReference type="InterPro" id="IPR001296">
    <property type="entry name" value="Glyco_trans_1"/>
</dbReference>
<keyword evidence="4" id="KW-0808">Transferase</keyword>
<dbReference type="PANTHER" id="PTHR45947">
    <property type="entry name" value="SULFOQUINOVOSYL TRANSFERASE SQD2"/>
    <property type="match status" value="1"/>
</dbReference>
<dbReference type="Pfam" id="PF00534">
    <property type="entry name" value="Glycos_transf_1"/>
    <property type="match status" value="1"/>
</dbReference>
<evidence type="ECO:0000313" key="4">
    <source>
        <dbReference type="EMBL" id="HIY96215.1"/>
    </source>
</evidence>
<proteinExistence type="predicted"/>
<feature type="transmembrane region" description="Helical" evidence="1">
    <location>
        <begin position="12"/>
        <end position="31"/>
    </location>
</feature>
<dbReference type="EC" id="2.4.-.-" evidence="4"/>
<evidence type="ECO:0000256" key="1">
    <source>
        <dbReference type="SAM" id="Phobius"/>
    </source>
</evidence>
<organism evidence="4 5">
    <name type="scientific">Candidatus Borkfalkia excrementigallinarum</name>
    <dbReference type="NCBI Taxonomy" id="2838506"/>
    <lineage>
        <taxon>Bacteria</taxon>
        <taxon>Bacillati</taxon>
        <taxon>Bacillota</taxon>
        <taxon>Clostridia</taxon>
        <taxon>Christensenellales</taxon>
        <taxon>Christensenellaceae</taxon>
        <taxon>Candidatus Borkfalkia</taxon>
    </lineage>
</organism>
<keyword evidence="1" id="KW-1133">Transmembrane helix</keyword>
<evidence type="ECO:0000313" key="5">
    <source>
        <dbReference type="Proteomes" id="UP000886750"/>
    </source>
</evidence>
<dbReference type="EMBL" id="DXCQ01000008">
    <property type="protein sequence ID" value="HIY96215.1"/>
    <property type="molecule type" value="Genomic_DNA"/>
</dbReference>
<name>A0A9D1ZUN1_9FIRM</name>
<dbReference type="GO" id="GO:0016757">
    <property type="term" value="F:glycosyltransferase activity"/>
    <property type="evidence" value="ECO:0007669"/>
    <property type="project" value="UniProtKB-KW"/>
</dbReference>
<gene>
    <name evidence="4" type="ORF">H9729_00850</name>
</gene>
<accession>A0A9D1ZUN1</accession>
<dbReference type="SUPFAM" id="SSF53756">
    <property type="entry name" value="UDP-Glycosyltransferase/glycogen phosphorylase"/>
    <property type="match status" value="1"/>
</dbReference>
<dbReference type="Proteomes" id="UP000886750">
    <property type="component" value="Unassembled WGS sequence"/>
</dbReference>
<comment type="caution">
    <text evidence="4">The sequence shown here is derived from an EMBL/GenBank/DDBJ whole genome shotgun (WGS) entry which is preliminary data.</text>
</comment>
<dbReference type="PANTHER" id="PTHR45947:SF3">
    <property type="entry name" value="SULFOQUINOVOSYL TRANSFERASE SQD2"/>
    <property type="match status" value="1"/>
</dbReference>
<evidence type="ECO:0000259" key="2">
    <source>
        <dbReference type="Pfam" id="PF00534"/>
    </source>
</evidence>
<dbReference type="InterPro" id="IPR028098">
    <property type="entry name" value="Glyco_trans_4-like_N"/>
</dbReference>
<dbReference type="InterPro" id="IPR050194">
    <property type="entry name" value="Glycosyltransferase_grp1"/>
</dbReference>